<feature type="domain" description="Cationic amino acid transporter C-terminal" evidence="3">
    <location>
        <begin position="7"/>
        <end position="57"/>
    </location>
</feature>
<sequence>MGRSLPFLAPGLPWVPAVAIIINVYLIFKLSILTLIRFVFWMTIGFIIYFYYGIKKSTVGTGDDGEIELHVTSDPSTQPGTNTVTPPTAHSLSPATAQPVTVPTADFLASPTGTSRGEPTPNRPSTNNAPQQPAPANNKIYISSNPYNPFR</sequence>
<feature type="region of interest" description="Disordered" evidence="1">
    <location>
        <begin position="63"/>
        <end position="151"/>
    </location>
</feature>
<feature type="compositionally biased region" description="Polar residues" evidence="1">
    <location>
        <begin position="140"/>
        <end position="151"/>
    </location>
</feature>
<organism evidence="4 5">
    <name type="scientific">Homarus americanus</name>
    <name type="common">American lobster</name>
    <dbReference type="NCBI Taxonomy" id="6706"/>
    <lineage>
        <taxon>Eukaryota</taxon>
        <taxon>Metazoa</taxon>
        <taxon>Ecdysozoa</taxon>
        <taxon>Arthropoda</taxon>
        <taxon>Crustacea</taxon>
        <taxon>Multicrustacea</taxon>
        <taxon>Malacostraca</taxon>
        <taxon>Eumalacostraca</taxon>
        <taxon>Eucarida</taxon>
        <taxon>Decapoda</taxon>
        <taxon>Pleocyemata</taxon>
        <taxon>Astacidea</taxon>
        <taxon>Nephropoidea</taxon>
        <taxon>Nephropidae</taxon>
        <taxon>Homarus</taxon>
    </lineage>
</organism>
<dbReference type="PANTHER" id="PTHR43243">
    <property type="entry name" value="INNER MEMBRANE TRANSPORTER YGJI-RELATED"/>
    <property type="match status" value="1"/>
</dbReference>
<keyword evidence="2" id="KW-1133">Transmembrane helix</keyword>
<reference evidence="4" key="1">
    <citation type="journal article" date="2021" name="Sci. Adv.">
        <title>The American lobster genome reveals insights on longevity, neural, and immune adaptations.</title>
        <authorList>
            <person name="Polinski J.M."/>
            <person name="Zimin A.V."/>
            <person name="Clark K.F."/>
            <person name="Kohn A.B."/>
            <person name="Sadowski N."/>
            <person name="Timp W."/>
            <person name="Ptitsyn A."/>
            <person name="Khanna P."/>
            <person name="Romanova D.Y."/>
            <person name="Williams P."/>
            <person name="Greenwood S.J."/>
            <person name="Moroz L.L."/>
            <person name="Walt D.R."/>
            <person name="Bodnar A.G."/>
        </authorList>
    </citation>
    <scope>NUCLEOTIDE SEQUENCE</scope>
    <source>
        <strain evidence="4">GMGI-L3</strain>
    </source>
</reference>
<protein>
    <submittedName>
        <fullName evidence="4">Cationic amino acid transporter 2-like</fullName>
    </submittedName>
</protein>
<dbReference type="GO" id="GO:0005886">
    <property type="term" value="C:plasma membrane"/>
    <property type="evidence" value="ECO:0007669"/>
    <property type="project" value="TreeGrafter"/>
</dbReference>
<keyword evidence="5" id="KW-1185">Reference proteome</keyword>
<evidence type="ECO:0000259" key="3">
    <source>
        <dbReference type="Pfam" id="PF13906"/>
    </source>
</evidence>
<gene>
    <name evidence="4" type="primary">Slc7A2-L</name>
    <name evidence="4" type="ORF">Hamer_G018053</name>
</gene>
<dbReference type="Proteomes" id="UP000747542">
    <property type="component" value="Unassembled WGS sequence"/>
</dbReference>
<proteinExistence type="predicted"/>
<feature type="transmembrane region" description="Helical" evidence="2">
    <location>
        <begin position="34"/>
        <end position="52"/>
    </location>
</feature>
<dbReference type="AlphaFoldDB" id="A0A8J5KA39"/>
<evidence type="ECO:0000256" key="2">
    <source>
        <dbReference type="SAM" id="Phobius"/>
    </source>
</evidence>
<comment type="caution">
    <text evidence="4">The sequence shown here is derived from an EMBL/GenBank/DDBJ whole genome shotgun (WGS) entry which is preliminary data.</text>
</comment>
<feature type="compositionally biased region" description="Low complexity" evidence="1">
    <location>
        <begin position="127"/>
        <end position="138"/>
    </location>
</feature>
<keyword evidence="2" id="KW-0472">Membrane</keyword>
<dbReference type="PANTHER" id="PTHR43243:SF17">
    <property type="entry name" value="CATIONIC AMINO ACID TRANSPORTER-RELATED"/>
    <property type="match status" value="1"/>
</dbReference>
<evidence type="ECO:0000313" key="4">
    <source>
        <dbReference type="EMBL" id="KAG7169796.1"/>
    </source>
</evidence>
<feature type="transmembrane region" description="Helical" evidence="2">
    <location>
        <begin position="7"/>
        <end position="28"/>
    </location>
</feature>
<dbReference type="GO" id="GO:0015171">
    <property type="term" value="F:amino acid transmembrane transporter activity"/>
    <property type="evidence" value="ECO:0007669"/>
    <property type="project" value="TreeGrafter"/>
</dbReference>
<keyword evidence="2" id="KW-0812">Transmembrane</keyword>
<dbReference type="Pfam" id="PF13906">
    <property type="entry name" value="AA_permease_C"/>
    <property type="match status" value="1"/>
</dbReference>
<accession>A0A8J5KA39</accession>
<evidence type="ECO:0000313" key="5">
    <source>
        <dbReference type="Proteomes" id="UP000747542"/>
    </source>
</evidence>
<evidence type="ECO:0000256" key="1">
    <source>
        <dbReference type="SAM" id="MobiDB-lite"/>
    </source>
</evidence>
<dbReference type="InterPro" id="IPR029485">
    <property type="entry name" value="CAT_C"/>
</dbReference>
<feature type="compositionally biased region" description="Polar residues" evidence="1">
    <location>
        <begin position="73"/>
        <end position="101"/>
    </location>
</feature>
<dbReference type="EMBL" id="JAHLQT010015512">
    <property type="protein sequence ID" value="KAG7169796.1"/>
    <property type="molecule type" value="Genomic_DNA"/>
</dbReference>
<name>A0A8J5KA39_HOMAM</name>